<dbReference type="InParanoid" id="A0A165JQW6"/>
<name>A0A165JQW6_9BASI</name>
<dbReference type="PANTHER" id="PTHR12806">
    <property type="entry name" value="EAP30 SUBUNIT OF ELL COMPLEX"/>
    <property type="match status" value="1"/>
</dbReference>
<evidence type="ECO:0000256" key="2">
    <source>
        <dbReference type="PIRNR" id="PIRNR017215"/>
    </source>
</evidence>
<proteinExistence type="inferred from homology"/>
<keyword evidence="2" id="KW-0653">Protein transport</keyword>
<dbReference type="InterPro" id="IPR040608">
    <property type="entry name" value="Snf8/Vps36"/>
</dbReference>
<reference evidence="3 4" key="1">
    <citation type="journal article" date="2016" name="Mol. Biol. Evol.">
        <title>Comparative Genomics of Early-Diverging Mushroom-Forming Fungi Provides Insights into the Origins of Lignocellulose Decay Capabilities.</title>
        <authorList>
            <person name="Nagy L.G."/>
            <person name="Riley R."/>
            <person name="Tritt A."/>
            <person name="Adam C."/>
            <person name="Daum C."/>
            <person name="Floudas D."/>
            <person name="Sun H."/>
            <person name="Yadav J.S."/>
            <person name="Pangilinan J."/>
            <person name="Larsson K.H."/>
            <person name="Matsuura K."/>
            <person name="Barry K."/>
            <person name="Labutti K."/>
            <person name="Kuo R."/>
            <person name="Ohm R.A."/>
            <person name="Bhattacharya S.S."/>
            <person name="Shirouzu T."/>
            <person name="Yoshinaga Y."/>
            <person name="Martin F.M."/>
            <person name="Grigoriev I.V."/>
            <person name="Hibbett D.S."/>
        </authorList>
    </citation>
    <scope>NUCLEOTIDE SEQUENCE [LARGE SCALE GENOMIC DNA]</scope>
    <source>
        <strain evidence="3 4">HHB12733</strain>
    </source>
</reference>
<dbReference type="Proteomes" id="UP000076842">
    <property type="component" value="Unassembled WGS sequence"/>
</dbReference>
<dbReference type="GO" id="GO:0003677">
    <property type="term" value="F:DNA binding"/>
    <property type="evidence" value="ECO:0007669"/>
    <property type="project" value="UniProtKB-KW"/>
</dbReference>
<keyword evidence="2" id="KW-0813">Transport</keyword>
<keyword evidence="4" id="KW-1185">Reference proteome</keyword>
<dbReference type="PIRSF" id="PIRSF017215">
    <property type="entry name" value="ESCRT2_Vps22"/>
    <property type="match status" value="1"/>
</dbReference>
<keyword evidence="3" id="KW-0238">DNA-binding</keyword>
<evidence type="ECO:0000313" key="4">
    <source>
        <dbReference type="Proteomes" id="UP000076842"/>
    </source>
</evidence>
<comment type="subunit">
    <text evidence="2">Component of the endosomal sorting complex required for transport II (ESCRT-II).</text>
</comment>
<dbReference type="Gene3D" id="1.10.10.10">
    <property type="entry name" value="Winged helix-like DNA-binding domain superfamily/Winged helix DNA-binding domain"/>
    <property type="match status" value="2"/>
</dbReference>
<dbReference type="SUPFAM" id="SSF46785">
    <property type="entry name" value="Winged helix' DNA-binding domain"/>
    <property type="match status" value="2"/>
</dbReference>
<dbReference type="GO" id="GO:0000814">
    <property type="term" value="C:ESCRT II complex"/>
    <property type="evidence" value="ECO:0007669"/>
    <property type="project" value="UniProtKB-UniRule"/>
</dbReference>
<dbReference type="FunCoup" id="A0A165JQW6">
    <property type="interactions" value="240"/>
</dbReference>
<accession>A0A165JQW6</accession>
<dbReference type="InterPro" id="IPR036388">
    <property type="entry name" value="WH-like_DNA-bd_sf"/>
</dbReference>
<dbReference type="AlphaFoldDB" id="A0A165JQW6"/>
<protein>
    <recommendedName>
        <fullName evidence="2">Vacuolar-sorting protein SNF8</fullName>
    </recommendedName>
</protein>
<organism evidence="3 4">
    <name type="scientific">Calocera cornea HHB12733</name>
    <dbReference type="NCBI Taxonomy" id="1353952"/>
    <lineage>
        <taxon>Eukaryota</taxon>
        <taxon>Fungi</taxon>
        <taxon>Dikarya</taxon>
        <taxon>Basidiomycota</taxon>
        <taxon>Agaricomycotina</taxon>
        <taxon>Dacrymycetes</taxon>
        <taxon>Dacrymycetales</taxon>
        <taxon>Dacrymycetaceae</taxon>
        <taxon>Calocera</taxon>
    </lineage>
</organism>
<dbReference type="OrthoDB" id="283883at2759"/>
<sequence length="260" mass="28819">MHRLGGAGIGGLQRQTQASQAYKPLSSAISRSQIDGLQQQLSTFREALTRFAKEHRNDIRRDPEFRQQFQRMCAAIGVDPLAGPRKGGWWAELIGYGDWTYELAIQIVEICVNTRDMNGGLIEIGEVLRIVRRLRSLSGENDSEAVSEEDIVRSVHTLSVLGAGYQVVTVGSRKMLRSVPQELDTDQAAVLEVAQEAGGQVNEAALVLRKKWTSERARTALDNMLMRDGLCWIDDQAEEGIVYWVPSVMLWADDGGTGGF</sequence>
<comment type="function">
    <text evidence="2">Component of the endosomal sorting complex required for transport II (ESCRT-II), which is required for multivesicular body (MVB) formation and sorting of endosomal cargo proteins into MVBs.</text>
</comment>
<dbReference type="InterPro" id="IPR016689">
    <property type="entry name" value="ESCRT-2_cplx_Snf8"/>
</dbReference>
<gene>
    <name evidence="3" type="ORF">CALCODRAFT_278582</name>
</gene>
<dbReference type="Gene3D" id="6.10.140.180">
    <property type="match status" value="1"/>
</dbReference>
<dbReference type="STRING" id="1353952.A0A165JQW6"/>
<comment type="similarity">
    <text evidence="1 2">Belongs to the SNF8 family.</text>
</comment>
<dbReference type="GO" id="GO:0043328">
    <property type="term" value="P:protein transport to vacuole involved in ubiquitin-dependent protein catabolic process via the multivesicular body sorting pathway"/>
    <property type="evidence" value="ECO:0007669"/>
    <property type="project" value="TreeGrafter"/>
</dbReference>
<evidence type="ECO:0000256" key="1">
    <source>
        <dbReference type="ARBA" id="ARBA00009834"/>
    </source>
</evidence>
<dbReference type="Pfam" id="PF04157">
    <property type="entry name" value="EAP30"/>
    <property type="match status" value="1"/>
</dbReference>
<dbReference type="EMBL" id="KV423918">
    <property type="protein sequence ID" value="KZT62157.1"/>
    <property type="molecule type" value="Genomic_DNA"/>
</dbReference>
<dbReference type="InterPro" id="IPR036390">
    <property type="entry name" value="WH_DNA-bd_sf"/>
</dbReference>
<evidence type="ECO:0000313" key="3">
    <source>
        <dbReference type="EMBL" id="KZT62157.1"/>
    </source>
</evidence>
<dbReference type="PANTHER" id="PTHR12806:SF0">
    <property type="entry name" value="VACUOLAR-SORTING PROTEIN SNF8"/>
    <property type="match status" value="1"/>
</dbReference>